<dbReference type="PROSITE" id="PS00284">
    <property type="entry name" value="SERPIN"/>
    <property type="match status" value="1"/>
</dbReference>
<feature type="chain" id="PRO_5044010513" description="Serpin domain-containing protein" evidence="5">
    <location>
        <begin position="21"/>
        <end position="414"/>
    </location>
</feature>
<dbReference type="AlphaFoldDB" id="A0AAV2B876"/>
<reference evidence="7 8" key="1">
    <citation type="submission" date="2024-04" db="EMBL/GenBank/DDBJ databases">
        <authorList>
            <person name="Rising A."/>
            <person name="Reimegard J."/>
            <person name="Sonavane S."/>
            <person name="Akerstrom W."/>
            <person name="Nylinder S."/>
            <person name="Hedman E."/>
            <person name="Kallberg Y."/>
        </authorList>
    </citation>
    <scope>NUCLEOTIDE SEQUENCE [LARGE SCALE GENOMIC DNA]</scope>
</reference>
<proteinExistence type="inferred from homology"/>
<dbReference type="SMART" id="SM00093">
    <property type="entry name" value="SERPIN"/>
    <property type="match status" value="1"/>
</dbReference>
<dbReference type="Proteomes" id="UP001497382">
    <property type="component" value="Unassembled WGS sequence"/>
</dbReference>
<evidence type="ECO:0000313" key="8">
    <source>
        <dbReference type="Proteomes" id="UP001497382"/>
    </source>
</evidence>
<keyword evidence="3" id="KW-0722">Serine protease inhibitor</keyword>
<sequence length="414" mass="47022">MAINKVFAVFFVFCVALTSAHVISAEQEEMDRENLQKLSLANNELAFNLHRRLASRSSDNVFFSPLSVSTAFGMLFYGTRGNTAQELRQALGFEKADLPSDLVHETFSRFLREVLKNEDSSAGYVLKAANAVLVDKHLELREDYKDDVQELYRAVVRDVDFSTEAPKIVEEINEWVREKTNGKIEKLLDELSPSTILVLLNAVYFKGTWKIEFDREDTRDQIFYNYGLEANGKRISLMHMTEKLPFAKFENFQALELPYKGENVSMLILLPDQRDGLQSLEENLTPEKLADVQRQLYSKEVDVSLPKFKLEFQEELSEDMKALGANEIFRAGSADFSGMTPSRDVFVSQVVHKAVIEVNEEGSEAAAVTGIISNRMGLIEERLEFTADHPFLFAILEKGSRSNMILFLGRVNNL</sequence>
<dbReference type="CDD" id="cd19577">
    <property type="entry name" value="serpinJ_IRS-2-like"/>
    <property type="match status" value="1"/>
</dbReference>
<dbReference type="InterPro" id="IPR023796">
    <property type="entry name" value="Serpin_dom"/>
</dbReference>
<dbReference type="FunFam" id="3.30.497.10:FF:000001">
    <property type="entry name" value="Serine protease inhibitor"/>
    <property type="match status" value="1"/>
</dbReference>
<dbReference type="InterPro" id="IPR000215">
    <property type="entry name" value="Serpin_fam"/>
</dbReference>
<dbReference type="Pfam" id="PF00079">
    <property type="entry name" value="Serpin"/>
    <property type="match status" value="1"/>
</dbReference>
<dbReference type="GO" id="GO:0005615">
    <property type="term" value="C:extracellular space"/>
    <property type="evidence" value="ECO:0007669"/>
    <property type="project" value="InterPro"/>
</dbReference>
<evidence type="ECO:0000256" key="5">
    <source>
        <dbReference type="SAM" id="SignalP"/>
    </source>
</evidence>
<keyword evidence="8" id="KW-1185">Reference proteome</keyword>
<accession>A0AAV2B876</accession>
<evidence type="ECO:0000313" key="7">
    <source>
        <dbReference type="EMBL" id="CAL1292433.1"/>
    </source>
</evidence>
<keyword evidence="5" id="KW-0732">Signal</keyword>
<dbReference type="InterPro" id="IPR023795">
    <property type="entry name" value="Serpin_CS"/>
</dbReference>
<keyword evidence="2" id="KW-0646">Protease inhibitor</keyword>
<dbReference type="SUPFAM" id="SSF56574">
    <property type="entry name" value="Serpins"/>
    <property type="match status" value="1"/>
</dbReference>
<comment type="caution">
    <text evidence="7">The sequence shown here is derived from an EMBL/GenBank/DDBJ whole genome shotgun (WGS) entry which is preliminary data.</text>
</comment>
<dbReference type="InterPro" id="IPR042178">
    <property type="entry name" value="Serpin_sf_1"/>
</dbReference>
<dbReference type="InterPro" id="IPR042185">
    <property type="entry name" value="Serpin_sf_2"/>
</dbReference>
<evidence type="ECO:0000256" key="4">
    <source>
        <dbReference type="RuleBase" id="RU000411"/>
    </source>
</evidence>
<evidence type="ECO:0000256" key="3">
    <source>
        <dbReference type="ARBA" id="ARBA00022900"/>
    </source>
</evidence>
<evidence type="ECO:0000259" key="6">
    <source>
        <dbReference type="SMART" id="SM00093"/>
    </source>
</evidence>
<feature type="signal peptide" evidence="5">
    <location>
        <begin position="1"/>
        <end position="20"/>
    </location>
</feature>
<feature type="domain" description="Serpin" evidence="6">
    <location>
        <begin position="47"/>
        <end position="414"/>
    </location>
</feature>
<dbReference type="InterPro" id="IPR036186">
    <property type="entry name" value="Serpin_sf"/>
</dbReference>
<dbReference type="Gene3D" id="2.30.39.10">
    <property type="entry name" value="Alpha-1-antitrypsin, domain 1"/>
    <property type="match status" value="1"/>
</dbReference>
<protein>
    <recommendedName>
        <fullName evidence="6">Serpin domain-containing protein</fullName>
    </recommendedName>
</protein>
<dbReference type="GO" id="GO:0004867">
    <property type="term" value="F:serine-type endopeptidase inhibitor activity"/>
    <property type="evidence" value="ECO:0007669"/>
    <property type="project" value="UniProtKB-KW"/>
</dbReference>
<gene>
    <name evidence="7" type="ORF">LARSCL_LOCUS17657</name>
</gene>
<evidence type="ECO:0000256" key="1">
    <source>
        <dbReference type="ARBA" id="ARBA00009500"/>
    </source>
</evidence>
<dbReference type="EMBL" id="CAXIEN010000307">
    <property type="protein sequence ID" value="CAL1292433.1"/>
    <property type="molecule type" value="Genomic_DNA"/>
</dbReference>
<dbReference type="PANTHER" id="PTHR11461:SF211">
    <property type="entry name" value="GH10112P-RELATED"/>
    <property type="match status" value="1"/>
</dbReference>
<dbReference type="Gene3D" id="3.30.497.10">
    <property type="entry name" value="Antithrombin, subunit I, domain 2"/>
    <property type="match status" value="1"/>
</dbReference>
<name>A0AAV2B876_9ARAC</name>
<evidence type="ECO:0000256" key="2">
    <source>
        <dbReference type="ARBA" id="ARBA00022690"/>
    </source>
</evidence>
<comment type="similarity">
    <text evidence="1 4">Belongs to the serpin family.</text>
</comment>
<organism evidence="7 8">
    <name type="scientific">Larinioides sclopetarius</name>
    <dbReference type="NCBI Taxonomy" id="280406"/>
    <lineage>
        <taxon>Eukaryota</taxon>
        <taxon>Metazoa</taxon>
        <taxon>Ecdysozoa</taxon>
        <taxon>Arthropoda</taxon>
        <taxon>Chelicerata</taxon>
        <taxon>Arachnida</taxon>
        <taxon>Araneae</taxon>
        <taxon>Araneomorphae</taxon>
        <taxon>Entelegynae</taxon>
        <taxon>Araneoidea</taxon>
        <taxon>Araneidae</taxon>
        <taxon>Larinioides</taxon>
    </lineage>
</organism>
<dbReference type="PANTHER" id="PTHR11461">
    <property type="entry name" value="SERINE PROTEASE INHIBITOR, SERPIN"/>
    <property type="match status" value="1"/>
</dbReference>